<keyword evidence="8 12" id="KW-0539">Nucleus</keyword>
<evidence type="ECO:0000256" key="3">
    <source>
        <dbReference type="ARBA" id="ARBA00022723"/>
    </source>
</evidence>
<comment type="similarity">
    <text evidence="2 11 12">Belongs to the RPAP2 family.</text>
</comment>
<evidence type="ECO:0000259" key="14">
    <source>
        <dbReference type="PROSITE" id="PS51479"/>
    </source>
</evidence>
<protein>
    <recommendedName>
        <fullName evidence="12">RNA polymerase II subunit B1 CTD phosphatase RPAP2 homolog</fullName>
        <ecNumber evidence="12">3.1.3.16</ecNumber>
    </recommendedName>
</protein>
<keyword evidence="5 12" id="KW-0378">Hydrolase</keyword>
<dbReference type="GO" id="GO:0008270">
    <property type="term" value="F:zinc ion binding"/>
    <property type="evidence" value="ECO:0007669"/>
    <property type="project" value="UniProtKB-KW"/>
</dbReference>
<dbReference type="GO" id="GO:0008420">
    <property type="term" value="F:RNA polymerase II CTD heptapeptide repeat phosphatase activity"/>
    <property type="evidence" value="ECO:0007669"/>
    <property type="project" value="UniProtKB-UniRule"/>
</dbReference>
<dbReference type="GO" id="GO:0005634">
    <property type="term" value="C:nucleus"/>
    <property type="evidence" value="ECO:0007669"/>
    <property type="project" value="UniProtKB-SubCell"/>
</dbReference>
<dbReference type="EC" id="3.1.3.16" evidence="12"/>
<comment type="catalytic activity">
    <reaction evidence="10 12">
        <text>O-phospho-L-threonyl-[protein] + H2O = L-threonyl-[protein] + phosphate</text>
        <dbReference type="Rhea" id="RHEA:47004"/>
        <dbReference type="Rhea" id="RHEA-COMP:11060"/>
        <dbReference type="Rhea" id="RHEA-COMP:11605"/>
        <dbReference type="ChEBI" id="CHEBI:15377"/>
        <dbReference type="ChEBI" id="CHEBI:30013"/>
        <dbReference type="ChEBI" id="CHEBI:43474"/>
        <dbReference type="ChEBI" id="CHEBI:61977"/>
        <dbReference type="EC" id="3.1.3.16"/>
    </reaction>
</comment>
<dbReference type="PROSITE" id="PS51479">
    <property type="entry name" value="ZF_RTR1"/>
    <property type="match status" value="1"/>
</dbReference>
<keyword evidence="6 12" id="KW-0862">Zinc</keyword>
<dbReference type="OrthoDB" id="2590500at2759"/>
<reference evidence="15 16" key="1">
    <citation type="journal article" date="2018" name="Mycol. Prog.">
        <title>Coniella lustricola, a new species from submerged detritus.</title>
        <authorList>
            <person name="Raudabaugh D.B."/>
            <person name="Iturriaga T."/>
            <person name="Carver A."/>
            <person name="Mondo S."/>
            <person name="Pangilinan J."/>
            <person name="Lipzen A."/>
            <person name="He G."/>
            <person name="Amirebrahimi M."/>
            <person name="Grigoriev I.V."/>
            <person name="Miller A.N."/>
        </authorList>
    </citation>
    <scope>NUCLEOTIDE SEQUENCE [LARGE SCALE GENOMIC DNA]</scope>
    <source>
        <strain evidence="15 16">B22-T-1</strain>
    </source>
</reference>
<evidence type="ECO:0000256" key="12">
    <source>
        <dbReference type="RuleBase" id="RU367080"/>
    </source>
</evidence>
<evidence type="ECO:0000256" key="6">
    <source>
        <dbReference type="ARBA" id="ARBA00022833"/>
    </source>
</evidence>
<evidence type="ECO:0000256" key="11">
    <source>
        <dbReference type="PROSITE-ProRule" id="PRU00812"/>
    </source>
</evidence>
<comment type="function">
    <text evidence="12">Putative RNA polymerase II subunit B1 C-terminal domain (CTD) phosphatase involved in RNA polymerase II transcription regulation.</text>
</comment>
<evidence type="ECO:0000256" key="2">
    <source>
        <dbReference type="ARBA" id="ARBA00005676"/>
    </source>
</evidence>
<dbReference type="GO" id="GO:0043175">
    <property type="term" value="F:RNA polymerase core enzyme binding"/>
    <property type="evidence" value="ECO:0007669"/>
    <property type="project" value="UniProtKB-UniRule"/>
</dbReference>
<evidence type="ECO:0000256" key="8">
    <source>
        <dbReference type="ARBA" id="ARBA00023242"/>
    </source>
</evidence>
<feature type="region of interest" description="Disordered" evidence="13">
    <location>
        <begin position="1"/>
        <end position="35"/>
    </location>
</feature>
<feature type="compositionally biased region" description="Low complexity" evidence="13">
    <location>
        <begin position="20"/>
        <end position="30"/>
    </location>
</feature>
<dbReference type="STRING" id="2025994.A0A2T3AJP0"/>
<dbReference type="GO" id="GO:0005737">
    <property type="term" value="C:cytoplasm"/>
    <property type="evidence" value="ECO:0007669"/>
    <property type="project" value="TreeGrafter"/>
</dbReference>
<dbReference type="Proteomes" id="UP000241462">
    <property type="component" value="Unassembled WGS sequence"/>
</dbReference>
<feature type="region of interest" description="Disordered" evidence="13">
    <location>
        <begin position="232"/>
        <end position="256"/>
    </location>
</feature>
<dbReference type="Gene3D" id="1.25.40.820">
    <property type="match status" value="1"/>
</dbReference>
<gene>
    <name evidence="15" type="ORF">BD289DRAFT_19971</name>
</gene>
<evidence type="ECO:0000256" key="13">
    <source>
        <dbReference type="SAM" id="MobiDB-lite"/>
    </source>
</evidence>
<dbReference type="InParanoid" id="A0A2T3AJP0"/>
<evidence type="ECO:0000313" key="16">
    <source>
        <dbReference type="Proteomes" id="UP000241462"/>
    </source>
</evidence>
<evidence type="ECO:0000256" key="10">
    <source>
        <dbReference type="ARBA" id="ARBA00048336"/>
    </source>
</evidence>
<dbReference type="InterPro" id="IPR038534">
    <property type="entry name" value="Rtr1/RPAP2_sf"/>
</dbReference>
<proteinExistence type="inferred from homology"/>
<organism evidence="15 16">
    <name type="scientific">Coniella lustricola</name>
    <dbReference type="NCBI Taxonomy" id="2025994"/>
    <lineage>
        <taxon>Eukaryota</taxon>
        <taxon>Fungi</taxon>
        <taxon>Dikarya</taxon>
        <taxon>Ascomycota</taxon>
        <taxon>Pezizomycotina</taxon>
        <taxon>Sordariomycetes</taxon>
        <taxon>Sordariomycetidae</taxon>
        <taxon>Diaporthales</taxon>
        <taxon>Schizoparmaceae</taxon>
        <taxon>Coniella</taxon>
    </lineage>
</organism>
<dbReference type="PANTHER" id="PTHR14732:SF0">
    <property type="entry name" value="RNA POLYMERASE II SUBUNIT B1 CTD PHOSPHATASE RPAP2-RELATED"/>
    <property type="match status" value="1"/>
</dbReference>
<dbReference type="Pfam" id="PF04181">
    <property type="entry name" value="RPAP2_Rtr1"/>
    <property type="match status" value="1"/>
</dbReference>
<evidence type="ECO:0000256" key="1">
    <source>
        <dbReference type="ARBA" id="ARBA00004123"/>
    </source>
</evidence>
<evidence type="ECO:0000256" key="7">
    <source>
        <dbReference type="ARBA" id="ARBA00022912"/>
    </source>
</evidence>
<keyword evidence="16" id="KW-1185">Reference proteome</keyword>
<comment type="catalytic activity">
    <reaction evidence="9 12">
        <text>O-phospho-L-seryl-[protein] + H2O = L-seryl-[protein] + phosphate</text>
        <dbReference type="Rhea" id="RHEA:20629"/>
        <dbReference type="Rhea" id="RHEA-COMP:9863"/>
        <dbReference type="Rhea" id="RHEA-COMP:11604"/>
        <dbReference type="ChEBI" id="CHEBI:15377"/>
        <dbReference type="ChEBI" id="CHEBI:29999"/>
        <dbReference type="ChEBI" id="CHEBI:43474"/>
        <dbReference type="ChEBI" id="CHEBI:83421"/>
        <dbReference type="EC" id="3.1.3.16"/>
    </reaction>
</comment>
<dbReference type="InterPro" id="IPR039693">
    <property type="entry name" value="Rtr1/RPAP2"/>
</dbReference>
<evidence type="ECO:0000313" key="15">
    <source>
        <dbReference type="EMBL" id="PSS00709.1"/>
    </source>
</evidence>
<evidence type="ECO:0000256" key="9">
    <source>
        <dbReference type="ARBA" id="ARBA00047761"/>
    </source>
</evidence>
<comment type="subcellular location">
    <subcellularLocation>
        <location evidence="1 12">Nucleus</location>
    </subcellularLocation>
</comment>
<dbReference type="AlphaFoldDB" id="A0A2T3AJP0"/>
<dbReference type="EMBL" id="KZ678382">
    <property type="protein sequence ID" value="PSS00709.1"/>
    <property type="molecule type" value="Genomic_DNA"/>
</dbReference>
<feature type="region of interest" description="Disordered" evidence="13">
    <location>
        <begin position="271"/>
        <end position="297"/>
    </location>
</feature>
<feature type="domain" description="RTR1-type" evidence="14">
    <location>
        <begin position="86"/>
        <end position="174"/>
    </location>
</feature>
<sequence length="297" mass="33240">MMASQAQKPVKGILKKPKSSSEQQEQAGQSKRNPRDVALHHARLIQDRKDIESLIFDYILALIDLPANPSHPASSPHPNDIATFLGMVRIFQPSDYDDLITERNLNENRCGYTLCPNKRRKFRGAGTYKLVNQGRKDFDIVETKELEKWCSKECTRRALWIKVQLNETAAWERVGLPELKVELYPEKTQQGDANKQDAMQIDTPEQSSAGNVGQTEPQRLATEMARLQLEQDRKAAQQAQALAMERGDGGGQDASAPSFNLVIREKRVNTQAVAPSTSDDTIEGYKSRFGTTTEDGA</sequence>
<evidence type="ECO:0000256" key="4">
    <source>
        <dbReference type="ARBA" id="ARBA00022771"/>
    </source>
</evidence>
<evidence type="ECO:0000256" key="5">
    <source>
        <dbReference type="ARBA" id="ARBA00022801"/>
    </source>
</evidence>
<name>A0A2T3AJP0_9PEZI</name>
<keyword evidence="4 12" id="KW-0863">Zinc-finger</keyword>
<dbReference type="InterPro" id="IPR007308">
    <property type="entry name" value="Rtr1/RPAP2_dom"/>
</dbReference>
<keyword evidence="7 12" id="KW-0904">Protein phosphatase</keyword>
<accession>A0A2T3AJP0</accession>
<keyword evidence="3 12" id="KW-0479">Metal-binding</keyword>
<dbReference type="PANTHER" id="PTHR14732">
    <property type="entry name" value="RNA POLYMERASE II SUBUNIT B1 CTD PHOSPHATASE RPAP2-RELATED"/>
    <property type="match status" value="1"/>
</dbReference>